<dbReference type="Gene3D" id="1.10.10.60">
    <property type="entry name" value="Homeodomain-like"/>
    <property type="match status" value="1"/>
</dbReference>
<dbReference type="SMR" id="D6R2X1"/>
<accession>D6R2X1</accession>
<dbReference type="EMBL" id="KC513613">
    <property type="protein sequence ID" value="AGE96177.1"/>
    <property type="molecule type" value="Genomic_DNA"/>
</dbReference>
<dbReference type="Pfam" id="PF05920">
    <property type="entry name" value="Homeobox_KN"/>
    <property type="match status" value="1"/>
</dbReference>
<reference evidence="9" key="2">
    <citation type="journal article" date="2013" name="Eukaryot. Cell">
        <title>Extremely Reduced Levels of Heterozygosity in the Vertebrate Pathogen Encephalitozoon cuniculi.</title>
        <authorList>
            <person name="Selman M."/>
            <person name="Sak B."/>
            <person name="Kvac M."/>
            <person name="Farinelli L."/>
            <person name="Weiss L.M."/>
            <person name="Corradi N."/>
        </authorList>
    </citation>
    <scope>NUCLEOTIDE SEQUENCE</scope>
</reference>
<keyword evidence="1 4" id="KW-0238">DNA-binding</keyword>
<evidence type="ECO:0000313" key="7">
    <source>
        <dbReference type="EMBL" id="ADG08181.1"/>
    </source>
</evidence>
<dbReference type="GO" id="GO:0003677">
    <property type="term" value="F:DNA binding"/>
    <property type="evidence" value="ECO:0007669"/>
    <property type="project" value="UniProtKB-UniRule"/>
</dbReference>
<dbReference type="PANTHER" id="PTHR11850">
    <property type="entry name" value="HOMEOBOX PROTEIN TRANSCRIPTION FACTORS"/>
    <property type="match status" value="1"/>
</dbReference>
<dbReference type="PROSITE" id="PS50071">
    <property type="entry name" value="HOMEOBOX_2"/>
    <property type="match status" value="1"/>
</dbReference>
<dbReference type="VEuPathDB" id="MicrosporidiaDB:AEWD_101410"/>
<evidence type="ECO:0000256" key="1">
    <source>
        <dbReference type="ARBA" id="ARBA00023125"/>
    </source>
</evidence>
<dbReference type="EMBL" id="HM049501">
    <property type="protein sequence ID" value="ADG08181.1"/>
    <property type="molecule type" value="Genomic_DNA"/>
</dbReference>
<protein>
    <submittedName>
        <fullName evidence="6">Homeodomain protein class 1</fullName>
    </submittedName>
    <submittedName>
        <fullName evidence="9">Transcription factor of the tale/pbx family</fullName>
    </submittedName>
</protein>
<keyword evidence="3 4" id="KW-0539">Nucleus</keyword>
<dbReference type="VEuPathDB" id="MicrosporidiaDB:M970_101410"/>
<dbReference type="SUPFAM" id="SSF46689">
    <property type="entry name" value="Homeodomain-like"/>
    <property type="match status" value="1"/>
</dbReference>
<name>D6R2X1_ENCCN</name>
<dbReference type="SMART" id="SM00389">
    <property type="entry name" value="HOX"/>
    <property type="match status" value="1"/>
</dbReference>
<dbReference type="InterPro" id="IPR009057">
    <property type="entry name" value="Homeodomain-like_sf"/>
</dbReference>
<dbReference type="InterPro" id="IPR008422">
    <property type="entry name" value="KN_HD"/>
</dbReference>
<evidence type="ECO:0000313" key="6">
    <source>
        <dbReference type="EMBL" id="ADG08179.1"/>
    </source>
</evidence>
<feature type="domain" description="Homeobox" evidence="5">
    <location>
        <begin position="120"/>
        <end position="179"/>
    </location>
</feature>
<dbReference type="GO" id="GO:0005634">
    <property type="term" value="C:nucleus"/>
    <property type="evidence" value="ECO:0007669"/>
    <property type="project" value="UniProtKB-SubCell"/>
</dbReference>
<dbReference type="GO" id="GO:0006355">
    <property type="term" value="P:regulation of DNA-templated transcription"/>
    <property type="evidence" value="ECO:0007669"/>
    <property type="project" value="InterPro"/>
</dbReference>
<dbReference type="EMBL" id="HM049502">
    <property type="protein sequence ID" value="ADG08183.1"/>
    <property type="molecule type" value="Genomic_DNA"/>
</dbReference>
<dbReference type="VEuPathDB" id="MicrosporidiaDB:AEWR_101410"/>
<evidence type="ECO:0000259" key="5">
    <source>
        <dbReference type="PROSITE" id="PS50071"/>
    </source>
</evidence>
<dbReference type="EMBL" id="HM049500">
    <property type="protein sequence ID" value="ADG08179.1"/>
    <property type="molecule type" value="Genomic_DNA"/>
</dbReference>
<dbReference type="OMA" id="CEIIMET"/>
<dbReference type="VEuPathDB" id="MicrosporidiaDB:ECU10_1480"/>
<keyword evidence="2 4" id="KW-0371">Homeobox</keyword>
<dbReference type="AlphaFoldDB" id="D6R2X1"/>
<organism evidence="6">
    <name type="scientific">Encephalitozoon cuniculi</name>
    <name type="common">Microsporidian parasite</name>
    <dbReference type="NCBI Taxonomy" id="6035"/>
    <lineage>
        <taxon>Eukaryota</taxon>
        <taxon>Fungi</taxon>
        <taxon>Fungi incertae sedis</taxon>
        <taxon>Microsporidia</taxon>
        <taxon>Unikaryonidae</taxon>
        <taxon>Encephalitozoon</taxon>
    </lineage>
</organism>
<evidence type="ECO:0000256" key="2">
    <source>
        <dbReference type="ARBA" id="ARBA00023155"/>
    </source>
</evidence>
<comment type="subcellular location">
    <subcellularLocation>
        <location evidence="4">Nucleus</location>
    </subcellularLocation>
</comment>
<evidence type="ECO:0000313" key="9">
    <source>
        <dbReference type="EMBL" id="AGE96177.1"/>
    </source>
</evidence>
<dbReference type="InterPro" id="IPR050224">
    <property type="entry name" value="TALE_homeobox"/>
</dbReference>
<evidence type="ECO:0000256" key="4">
    <source>
        <dbReference type="PROSITE-ProRule" id="PRU00108"/>
    </source>
</evidence>
<feature type="DNA-binding region" description="Homeobox" evidence="4">
    <location>
        <begin position="122"/>
        <end position="180"/>
    </location>
</feature>
<gene>
    <name evidence="6" type="ORF">ECU10_1480</name>
</gene>
<dbReference type="InterPro" id="IPR001356">
    <property type="entry name" value="HD"/>
</dbReference>
<evidence type="ECO:0000313" key="8">
    <source>
        <dbReference type="EMBL" id="ADG08183.1"/>
    </source>
</evidence>
<dbReference type="VEuPathDB" id="MicrosporidiaDB:AEWQ_101410"/>
<sequence>MEAMNIIMGILDQAVSAEEGYFAGGASRKSLMEEMRRIRSKYKATVFGDSGREGMKFKMALLFVLKRVKQKIILEDRLMEVIDSEVAYIIGCVKSITSEPIRVGTVEAVRPIQHEAEHKCAKPRTRANFPMDTSQLLRSWLKENMDNPYPSDAEKAYLCQKTGLGPAQINNWFINARRRILPFMKGKCSNFK</sequence>
<evidence type="ECO:0000256" key="3">
    <source>
        <dbReference type="ARBA" id="ARBA00023242"/>
    </source>
</evidence>
<reference evidence="6" key="1">
    <citation type="journal article" date="2010" name="PLoS ONE">
        <title>Evolution of the sex-related locus and genomic features shared in microsporidia and fungi.</title>
        <authorList>
            <person name="Lee S.C."/>
            <person name="Corradi N."/>
            <person name="Doan S."/>
            <person name="Dietrich F.S."/>
            <person name="Keeling P.J."/>
            <person name="Heitman J."/>
        </authorList>
    </citation>
    <scope>NUCLEOTIDE SEQUENCE</scope>
    <source>
        <strain evidence="6">EC1</strain>
        <strain evidence="7">EC2</strain>
        <strain evidence="8">EC3</strain>
    </source>
</reference>
<dbReference type="CDD" id="cd00086">
    <property type="entry name" value="homeodomain"/>
    <property type="match status" value="1"/>
</dbReference>
<proteinExistence type="predicted"/>